<dbReference type="HOGENOM" id="CLU_027016_1_1_1"/>
<evidence type="ECO:0000313" key="2">
    <source>
        <dbReference type="Proteomes" id="UP000053820"/>
    </source>
</evidence>
<sequence length="311" mass="34353">MPPGGPVEMLRQFLIPYYPGGGFKFMDIEFDMGTTVKQKEYATKALHLAATIEQEYRNVLVVITDHTDQDSGDLFIGETRGKPIAGEVYEFMTCLLSPFERAIRGGTLVMLACGSIVRQTASFEALQDAVVRFGFSASIAFDAEHLQLAVTSSFLLNIIEATLIEGHDIRAAFPEALGYLYHLGMHSNVLLLTCDLEASVLKYTKYIWSHRDYRPWGNDLPLQCPTCGTPQQWKRHTDGNTSTFTCVYRGCGGDHAARTDVVTRHKFSYVRPSGAMVLQPGKRMQSAWLMLPTVTVTTSVAVPLASEAAGL</sequence>
<organism evidence="1 2">
    <name type="scientific">Hydnomerulius pinastri MD-312</name>
    <dbReference type="NCBI Taxonomy" id="994086"/>
    <lineage>
        <taxon>Eukaryota</taxon>
        <taxon>Fungi</taxon>
        <taxon>Dikarya</taxon>
        <taxon>Basidiomycota</taxon>
        <taxon>Agaricomycotina</taxon>
        <taxon>Agaricomycetes</taxon>
        <taxon>Agaricomycetidae</taxon>
        <taxon>Boletales</taxon>
        <taxon>Boletales incertae sedis</taxon>
        <taxon>Leucogyrophana</taxon>
    </lineage>
</organism>
<dbReference type="EMBL" id="KN839902">
    <property type="protein sequence ID" value="KIJ58980.1"/>
    <property type="molecule type" value="Genomic_DNA"/>
</dbReference>
<evidence type="ECO:0000313" key="1">
    <source>
        <dbReference type="EMBL" id="KIJ58980.1"/>
    </source>
</evidence>
<keyword evidence="2" id="KW-1185">Reference proteome</keyword>
<reference evidence="1 2" key="1">
    <citation type="submission" date="2014-04" db="EMBL/GenBank/DDBJ databases">
        <title>Evolutionary Origins and Diversification of the Mycorrhizal Mutualists.</title>
        <authorList>
            <consortium name="DOE Joint Genome Institute"/>
            <consortium name="Mycorrhizal Genomics Consortium"/>
            <person name="Kohler A."/>
            <person name="Kuo A."/>
            <person name="Nagy L.G."/>
            <person name="Floudas D."/>
            <person name="Copeland A."/>
            <person name="Barry K.W."/>
            <person name="Cichocki N."/>
            <person name="Veneault-Fourrey C."/>
            <person name="LaButti K."/>
            <person name="Lindquist E.A."/>
            <person name="Lipzen A."/>
            <person name="Lundell T."/>
            <person name="Morin E."/>
            <person name="Murat C."/>
            <person name="Riley R."/>
            <person name="Ohm R."/>
            <person name="Sun H."/>
            <person name="Tunlid A."/>
            <person name="Henrissat B."/>
            <person name="Grigoriev I.V."/>
            <person name="Hibbett D.S."/>
            <person name="Martin F."/>
        </authorList>
    </citation>
    <scope>NUCLEOTIDE SEQUENCE [LARGE SCALE GENOMIC DNA]</scope>
    <source>
        <strain evidence="1 2">MD-312</strain>
    </source>
</reference>
<name>A0A0C9VMT7_9AGAM</name>
<dbReference type="Proteomes" id="UP000053820">
    <property type="component" value="Unassembled WGS sequence"/>
</dbReference>
<dbReference type="AlphaFoldDB" id="A0A0C9VMT7"/>
<accession>A0A0C9VMT7</accession>
<dbReference type="OrthoDB" id="2693558at2759"/>
<proteinExistence type="predicted"/>
<protein>
    <submittedName>
        <fullName evidence="1">Uncharacterized protein</fullName>
    </submittedName>
</protein>
<gene>
    <name evidence="1" type="ORF">HYDPIDRAFT_33637</name>
</gene>